<reference evidence="2" key="1">
    <citation type="journal article" date="2017" name="Genome Biol.">
        <title>Comparative genomics reveals high biological diversity and specific adaptations in the industrially and medically important fungal genus Aspergillus.</title>
        <authorList>
            <person name="de Vries R.P."/>
            <person name="Riley R."/>
            <person name="Wiebenga A."/>
            <person name="Aguilar-Osorio G."/>
            <person name="Amillis S."/>
            <person name="Uchima C.A."/>
            <person name="Anderluh G."/>
            <person name="Asadollahi M."/>
            <person name="Askin M."/>
            <person name="Barry K."/>
            <person name="Battaglia E."/>
            <person name="Bayram O."/>
            <person name="Benocci T."/>
            <person name="Braus-Stromeyer S.A."/>
            <person name="Caldana C."/>
            <person name="Canovas D."/>
            <person name="Cerqueira G.C."/>
            <person name="Chen F."/>
            <person name="Chen W."/>
            <person name="Choi C."/>
            <person name="Clum A."/>
            <person name="Dos Santos R.A."/>
            <person name="Damasio A.R."/>
            <person name="Diallinas G."/>
            <person name="Emri T."/>
            <person name="Fekete E."/>
            <person name="Flipphi M."/>
            <person name="Freyberg S."/>
            <person name="Gallo A."/>
            <person name="Gournas C."/>
            <person name="Habgood R."/>
            <person name="Hainaut M."/>
            <person name="Harispe M.L."/>
            <person name="Henrissat B."/>
            <person name="Hilden K.S."/>
            <person name="Hope R."/>
            <person name="Hossain A."/>
            <person name="Karabika E."/>
            <person name="Karaffa L."/>
            <person name="Karanyi Z."/>
            <person name="Krasevec N."/>
            <person name="Kuo A."/>
            <person name="Kusch H."/>
            <person name="LaButti K."/>
            <person name="Lagendijk E.L."/>
            <person name="Lapidus A."/>
            <person name="Levasseur A."/>
            <person name="Lindquist E."/>
            <person name="Lipzen A."/>
            <person name="Logrieco A.F."/>
            <person name="MacCabe A."/>
            <person name="Maekelae M.R."/>
            <person name="Malavazi I."/>
            <person name="Melin P."/>
            <person name="Meyer V."/>
            <person name="Mielnichuk N."/>
            <person name="Miskei M."/>
            <person name="Molnar A.P."/>
            <person name="Mule G."/>
            <person name="Ngan C.Y."/>
            <person name="Orejas M."/>
            <person name="Orosz E."/>
            <person name="Ouedraogo J.P."/>
            <person name="Overkamp K.M."/>
            <person name="Park H.-S."/>
            <person name="Perrone G."/>
            <person name="Piumi F."/>
            <person name="Punt P.J."/>
            <person name="Ram A.F."/>
            <person name="Ramon A."/>
            <person name="Rauscher S."/>
            <person name="Record E."/>
            <person name="Riano-Pachon D.M."/>
            <person name="Robert V."/>
            <person name="Roehrig J."/>
            <person name="Ruller R."/>
            <person name="Salamov A."/>
            <person name="Salih N.S."/>
            <person name="Samson R.A."/>
            <person name="Sandor E."/>
            <person name="Sanguinetti M."/>
            <person name="Schuetze T."/>
            <person name="Sepcic K."/>
            <person name="Shelest E."/>
            <person name="Sherlock G."/>
            <person name="Sophianopoulou V."/>
            <person name="Squina F.M."/>
            <person name="Sun H."/>
            <person name="Susca A."/>
            <person name="Todd R.B."/>
            <person name="Tsang A."/>
            <person name="Unkles S.E."/>
            <person name="van de Wiele N."/>
            <person name="van Rossen-Uffink D."/>
            <person name="Oliveira J.V."/>
            <person name="Vesth T.C."/>
            <person name="Visser J."/>
            <person name="Yu J.-H."/>
            <person name="Zhou M."/>
            <person name="Andersen M.R."/>
            <person name="Archer D.B."/>
            <person name="Baker S.E."/>
            <person name="Benoit I."/>
            <person name="Brakhage A.A."/>
            <person name="Braus G.H."/>
            <person name="Fischer R."/>
            <person name="Frisvad J.C."/>
            <person name="Goldman G.H."/>
            <person name="Houbraken J."/>
            <person name="Oakley B."/>
            <person name="Pocsi I."/>
            <person name="Scazzocchio C."/>
            <person name="Seiboth B."/>
            <person name="vanKuyk P.A."/>
            <person name="Wortman J."/>
            <person name="Dyer P.S."/>
            <person name="Grigoriev I.V."/>
        </authorList>
    </citation>
    <scope>NUCLEOTIDE SEQUENCE [LARGE SCALE GENOMIC DNA]</scope>
    <source>
        <strain evidence="2">CBS 583.65</strain>
    </source>
</reference>
<dbReference type="EMBL" id="KV878127">
    <property type="protein sequence ID" value="OJJ00192.1"/>
    <property type="molecule type" value="Genomic_DNA"/>
</dbReference>
<dbReference type="VEuPathDB" id="FungiDB:ASPVEDRAFT_553206"/>
<dbReference type="AlphaFoldDB" id="A0A1L9PFF0"/>
<gene>
    <name evidence="1" type="ORF">ASPVEDRAFT_553206</name>
</gene>
<dbReference type="RefSeq" id="XP_040665954.1">
    <property type="nucleotide sequence ID" value="XM_040815056.1"/>
</dbReference>
<sequence>MLTTLQQRPRNQRPPVSHPVEELYHCGVRWSWAMACFVWDSLRSGLEKHAGPDTRQHGFVGKDNGVWKANRDRSVSICAFLFTPTLSKTLRGQKAKHLSQMGALHKASRFGVRTILILFCQLCIQPRNPEPGRQRPNRAESTGAWLEKRNVRSFQDAPQYDWLLFKLQGGLSSMWVFTRSTHQDSILPASV</sequence>
<evidence type="ECO:0000313" key="1">
    <source>
        <dbReference type="EMBL" id="OJJ00192.1"/>
    </source>
</evidence>
<accession>A0A1L9PFF0</accession>
<dbReference type="GeneID" id="63730567"/>
<keyword evidence="2" id="KW-1185">Reference proteome</keyword>
<dbReference type="OrthoDB" id="10431527at2759"/>
<name>A0A1L9PFF0_ASPVE</name>
<organism evidence="1 2">
    <name type="scientific">Aspergillus versicolor CBS 583.65</name>
    <dbReference type="NCBI Taxonomy" id="1036611"/>
    <lineage>
        <taxon>Eukaryota</taxon>
        <taxon>Fungi</taxon>
        <taxon>Dikarya</taxon>
        <taxon>Ascomycota</taxon>
        <taxon>Pezizomycotina</taxon>
        <taxon>Eurotiomycetes</taxon>
        <taxon>Eurotiomycetidae</taxon>
        <taxon>Eurotiales</taxon>
        <taxon>Aspergillaceae</taxon>
        <taxon>Aspergillus</taxon>
        <taxon>Aspergillus subgen. Nidulantes</taxon>
    </lineage>
</organism>
<evidence type="ECO:0000313" key="2">
    <source>
        <dbReference type="Proteomes" id="UP000184073"/>
    </source>
</evidence>
<proteinExistence type="predicted"/>
<dbReference type="Proteomes" id="UP000184073">
    <property type="component" value="Unassembled WGS sequence"/>
</dbReference>
<protein>
    <submittedName>
        <fullName evidence="1">Uncharacterized protein</fullName>
    </submittedName>
</protein>